<dbReference type="GO" id="GO:0001530">
    <property type="term" value="F:lipopolysaccharide binding"/>
    <property type="evidence" value="ECO:0007669"/>
    <property type="project" value="TreeGrafter"/>
</dbReference>
<dbReference type="GO" id="GO:0043165">
    <property type="term" value="P:Gram-negative-bacterium-type cell outer membrane assembly"/>
    <property type="evidence" value="ECO:0007669"/>
    <property type="project" value="UniProtKB-UniRule"/>
</dbReference>
<comment type="similarity">
    <text evidence="6">Belongs to the LptE lipoprotein family.</text>
</comment>
<dbReference type="GO" id="GO:1990351">
    <property type="term" value="C:transporter complex"/>
    <property type="evidence" value="ECO:0007669"/>
    <property type="project" value="TreeGrafter"/>
</dbReference>
<keyword evidence="3 6" id="KW-0564">Palmitate</keyword>
<keyword evidence="2 6" id="KW-0472">Membrane</keyword>
<dbReference type="PANTHER" id="PTHR38098">
    <property type="entry name" value="LPS-ASSEMBLY LIPOPROTEIN LPTE"/>
    <property type="match status" value="1"/>
</dbReference>
<proteinExistence type="inferred from homology"/>
<evidence type="ECO:0000256" key="5">
    <source>
        <dbReference type="ARBA" id="ARBA00023288"/>
    </source>
</evidence>
<dbReference type="OrthoDB" id="6182244at2"/>
<dbReference type="Proteomes" id="UP000322553">
    <property type="component" value="Chromosome"/>
</dbReference>
<evidence type="ECO:0000256" key="4">
    <source>
        <dbReference type="ARBA" id="ARBA00023237"/>
    </source>
</evidence>
<comment type="subcellular location">
    <subcellularLocation>
        <location evidence="6">Cell outer membrane</location>
        <topology evidence="6">Lipid-anchor</topology>
    </subcellularLocation>
</comment>
<organism evidence="7 8">
    <name type="scientific">Kushneria phosphatilytica</name>
    <dbReference type="NCBI Taxonomy" id="657387"/>
    <lineage>
        <taxon>Bacteria</taxon>
        <taxon>Pseudomonadati</taxon>
        <taxon>Pseudomonadota</taxon>
        <taxon>Gammaproteobacteria</taxon>
        <taxon>Oceanospirillales</taxon>
        <taxon>Halomonadaceae</taxon>
        <taxon>Kushneria</taxon>
    </lineage>
</organism>
<accession>A0A5C1A032</accession>
<comment type="subunit">
    <text evidence="6">Component of the lipopolysaccharide transport and assembly complex. Interacts with LptD.</text>
</comment>
<comment type="function">
    <text evidence="6">Together with LptD, is involved in the assembly of lipopolysaccharide (LPS) at the surface of the outer membrane. Required for the proper assembly of LptD. Binds LPS and may serve as the LPS recognition site at the outer membrane.</text>
</comment>
<sequence length="177" mass="19544">MDKERGVNRRSLLAALAVGALTAGLAGCGFQLRGLGSGGELDLQRIALSSAESGPRDHLTREVRQALTEAGVTISDQAPRRLNLGKPDQQETELTYGDAGNQERQVTLTLPFSVQRTSDNAYLLSQQEVSVDGTYYTSEDQLLARDEQRHQLEQQLRRELAQRLIDRLRALDDKATP</sequence>
<reference evidence="7 8" key="1">
    <citation type="submission" date="2019-08" db="EMBL/GenBank/DDBJ databases">
        <title>Complete genome sequence of Kushneria sp. YCWA18, a halophilic phosphate-solubilizing bacterium isolated from Daqiao saltern in China.</title>
        <authorList>
            <person name="Du G.-X."/>
            <person name="Qu L.-Y."/>
        </authorList>
    </citation>
    <scope>NUCLEOTIDE SEQUENCE [LARGE SCALE GENOMIC DNA]</scope>
    <source>
        <strain evidence="7 8">YCWA18</strain>
    </source>
</reference>
<gene>
    <name evidence="6" type="primary">lptE</name>
    <name evidence="7" type="ORF">FY550_10540</name>
</gene>
<keyword evidence="1 6" id="KW-0732">Signal</keyword>
<dbReference type="InterPro" id="IPR007485">
    <property type="entry name" value="LPS_assembly_LptE"/>
</dbReference>
<dbReference type="PROSITE" id="PS51257">
    <property type="entry name" value="PROKAR_LIPOPROTEIN"/>
    <property type="match status" value="1"/>
</dbReference>
<dbReference type="GO" id="GO:0015920">
    <property type="term" value="P:lipopolysaccharide transport"/>
    <property type="evidence" value="ECO:0007669"/>
    <property type="project" value="TreeGrafter"/>
</dbReference>
<dbReference type="GO" id="GO:0009279">
    <property type="term" value="C:cell outer membrane"/>
    <property type="evidence" value="ECO:0007669"/>
    <property type="project" value="UniProtKB-SubCell"/>
</dbReference>
<evidence type="ECO:0000256" key="6">
    <source>
        <dbReference type="HAMAP-Rule" id="MF_01186"/>
    </source>
</evidence>
<protein>
    <recommendedName>
        <fullName evidence="6">LPS-assembly lipoprotein LptE</fullName>
    </recommendedName>
</protein>
<dbReference type="Pfam" id="PF04390">
    <property type="entry name" value="LptE"/>
    <property type="match status" value="1"/>
</dbReference>
<evidence type="ECO:0000313" key="8">
    <source>
        <dbReference type="Proteomes" id="UP000322553"/>
    </source>
</evidence>
<keyword evidence="4 6" id="KW-0998">Cell outer membrane</keyword>
<evidence type="ECO:0000313" key="7">
    <source>
        <dbReference type="EMBL" id="QEL11528.1"/>
    </source>
</evidence>
<name>A0A5C1A032_9GAMM</name>
<dbReference type="InterPro" id="IPR006311">
    <property type="entry name" value="TAT_signal"/>
</dbReference>
<dbReference type="KEGG" id="kuy:FY550_10540"/>
<dbReference type="PROSITE" id="PS51318">
    <property type="entry name" value="TAT"/>
    <property type="match status" value="1"/>
</dbReference>
<evidence type="ECO:0000256" key="1">
    <source>
        <dbReference type="ARBA" id="ARBA00022729"/>
    </source>
</evidence>
<evidence type="ECO:0000256" key="3">
    <source>
        <dbReference type="ARBA" id="ARBA00023139"/>
    </source>
</evidence>
<keyword evidence="5 6" id="KW-0449">Lipoprotein</keyword>
<dbReference type="PANTHER" id="PTHR38098:SF1">
    <property type="entry name" value="LPS-ASSEMBLY LIPOPROTEIN LPTE"/>
    <property type="match status" value="1"/>
</dbReference>
<dbReference type="EMBL" id="CP043420">
    <property type="protein sequence ID" value="QEL11528.1"/>
    <property type="molecule type" value="Genomic_DNA"/>
</dbReference>
<evidence type="ECO:0000256" key="2">
    <source>
        <dbReference type="ARBA" id="ARBA00023136"/>
    </source>
</evidence>
<dbReference type="Gene3D" id="3.30.160.150">
    <property type="entry name" value="Lipoprotein like domain"/>
    <property type="match status" value="1"/>
</dbReference>
<dbReference type="HAMAP" id="MF_01186">
    <property type="entry name" value="LPS_assembly_LptE"/>
    <property type="match status" value="1"/>
</dbReference>
<dbReference type="AlphaFoldDB" id="A0A5C1A032"/>
<keyword evidence="8" id="KW-1185">Reference proteome</keyword>